<organism evidence="1">
    <name type="scientific">marine metagenome</name>
    <dbReference type="NCBI Taxonomy" id="408172"/>
    <lineage>
        <taxon>unclassified sequences</taxon>
        <taxon>metagenomes</taxon>
        <taxon>ecological metagenomes</taxon>
    </lineage>
</organism>
<dbReference type="EMBL" id="UINC01097971">
    <property type="protein sequence ID" value="SVC56117.1"/>
    <property type="molecule type" value="Genomic_DNA"/>
</dbReference>
<feature type="non-terminal residue" evidence="1">
    <location>
        <position position="1"/>
    </location>
</feature>
<protein>
    <recommendedName>
        <fullName evidence="2">3-hydroxyacyl-CoA dehydrogenase C-terminal domain-containing protein</fullName>
    </recommendedName>
</protein>
<proteinExistence type="predicted"/>
<name>A0A382N7D5_9ZZZZ</name>
<evidence type="ECO:0008006" key="2">
    <source>
        <dbReference type="Google" id="ProtNLM"/>
    </source>
</evidence>
<evidence type="ECO:0000313" key="1">
    <source>
        <dbReference type="EMBL" id="SVC56117.1"/>
    </source>
</evidence>
<gene>
    <name evidence="1" type="ORF">METZ01_LOCUS308971</name>
</gene>
<reference evidence="1" key="1">
    <citation type="submission" date="2018-05" db="EMBL/GenBank/DDBJ databases">
        <authorList>
            <person name="Lanie J.A."/>
            <person name="Ng W.-L."/>
            <person name="Kazmierczak K.M."/>
            <person name="Andrzejewski T.M."/>
            <person name="Davidsen T.M."/>
            <person name="Wayne K.J."/>
            <person name="Tettelin H."/>
            <person name="Glass J.I."/>
            <person name="Rusch D."/>
            <person name="Podicherti R."/>
            <person name="Tsui H.-C.T."/>
            <person name="Winkler M.E."/>
        </authorList>
    </citation>
    <scope>NUCLEOTIDE SEQUENCE</scope>
</reference>
<dbReference type="AlphaFoldDB" id="A0A382N7D5"/>
<accession>A0A382N7D5</accession>
<sequence>RLLLNLMENSNKRGRMNAFQIAQTAFETIGFAKVATSADEAKFLGYLLKSDTIVLNNEQRIWYAKQKAIELAENYEPPTFKDDLKLPGRGGRTAMTMALKGFKTSGKISGHDELIGKKLAYVLTGGDKAGLTKSVDEQYLLDIEREAFVSLAGEKLSQDRISYMLKKGKPLRN</sequence>